<keyword evidence="2 3" id="KW-0040">ANK repeat</keyword>
<dbReference type="PROSITE" id="PS50297">
    <property type="entry name" value="ANK_REP_REGION"/>
    <property type="match status" value="3"/>
</dbReference>
<reference evidence="5 6" key="1">
    <citation type="submission" date="2020-02" db="EMBL/GenBank/DDBJ databases">
        <title>Genome sequences of Thiorhodococcus mannitoliphagus and Thiorhodococcus minor, purple sulfur photosynthetic bacteria in the gammaproteobacterial family, Chromatiaceae.</title>
        <authorList>
            <person name="Aviles F.A."/>
            <person name="Meyer T.E."/>
            <person name="Kyndt J.A."/>
        </authorList>
    </citation>
    <scope>NUCLEOTIDE SEQUENCE [LARGE SCALE GENOMIC DNA]</scope>
    <source>
        <strain evidence="5 6">DSM 11518</strain>
    </source>
</reference>
<protein>
    <submittedName>
        <fullName evidence="5">Ankyrin repeat domain-containing protein</fullName>
    </submittedName>
</protein>
<dbReference type="SUPFAM" id="SSF48403">
    <property type="entry name" value="Ankyrin repeat"/>
    <property type="match status" value="1"/>
</dbReference>
<dbReference type="PROSITE" id="PS50088">
    <property type="entry name" value="ANK_REPEAT"/>
    <property type="match status" value="3"/>
</dbReference>
<feature type="region of interest" description="Disordered" evidence="4">
    <location>
        <begin position="226"/>
        <end position="247"/>
    </location>
</feature>
<feature type="repeat" description="ANK" evidence="3">
    <location>
        <begin position="165"/>
        <end position="197"/>
    </location>
</feature>
<organism evidence="5 6">
    <name type="scientific">Thiorhodococcus minor</name>
    <dbReference type="NCBI Taxonomy" id="57489"/>
    <lineage>
        <taxon>Bacteria</taxon>
        <taxon>Pseudomonadati</taxon>
        <taxon>Pseudomonadota</taxon>
        <taxon>Gammaproteobacteria</taxon>
        <taxon>Chromatiales</taxon>
        <taxon>Chromatiaceae</taxon>
        <taxon>Thiorhodococcus</taxon>
    </lineage>
</organism>
<evidence type="ECO:0000256" key="2">
    <source>
        <dbReference type="ARBA" id="ARBA00023043"/>
    </source>
</evidence>
<dbReference type="EMBL" id="JAAIJQ010000016">
    <property type="protein sequence ID" value="NEV61748.1"/>
    <property type="molecule type" value="Genomic_DNA"/>
</dbReference>
<name>A0A6M0JW63_9GAMM</name>
<dbReference type="InterPro" id="IPR002110">
    <property type="entry name" value="Ankyrin_rpt"/>
</dbReference>
<dbReference type="PANTHER" id="PTHR24171">
    <property type="entry name" value="ANKYRIN REPEAT DOMAIN-CONTAINING PROTEIN 39-RELATED"/>
    <property type="match status" value="1"/>
</dbReference>
<evidence type="ECO:0000256" key="1">
    <source>
        <dbReference type="ARBA" id="ARBA00022737"/>
    </source>
</evidence>
<accession>A0A6M0JW63</accession>
<dbReference type="InterPro" id="IPR036770">
    <property type="entry name" value="Ankyrin_rpt-contain_sf"/>
</dbReference>
<dbReference type="Proteomes" id="UP000483379">
    <property type="component" value="Unassembled WGS sequence"/>
</dbReference>
<feature type="repeat" description="ANK" evidence="3">
    <location>
        <begin position="102"/>
        <end position="134"/>
    </location>
</feature>
<feature type="repeat" description="ANK" evidence="3">
    <location>
        <begin position="69"/>
        <end position="101"/>
    </location>
</feature>
<dbReference type="AlphaFoldDB" id="A0A6M0JW63"/>
<evidence type="ECO:0000256" key="4">
    <source>
        <dbReference type="SAM" id="MobiDB-lite"/>
    </source>
</evidence>
<dbReference type="Pfam" id="PF12796">
    <property type="entry name" value="Ank_2"/>
    <property type="match status" value="2"/>
</dbReference>
<evidence type="ECO:0000313" key="6">
    <source>
        <dbReference type="Proteomes" id="UP000483379"/>
    </source>
</evidence>
<gene>
    <name evidence="5" type="ORF">G3446_07565</name>
</gene>
<dbReference type="SMART" id="SM00248">
    <property type="entry name" value="ANK"/>
    <property type="match status" value="3"/>
</dbReference>
<proteinExistence type="predicted"/>
<comment type="caution">
    <text evidence="5">The sequence shown here is derived from an EMBL/GenBank/DDBJ whole genome shotgun (WGS) entry which is preliminary data.</text>
</comment>
<keyword evidence="6" id="KW-1185">Reference proteome</keyword>
<keyword evidence="1" id="KW-0677">Repeat</keyword>
<evidence type="ECO:0000313" key="5">
    <source>
        <dbReference type="EMBL" id="NEV61748.1"/>
    </source>
</evidence>
<sequence length="247" mass="26262">MYRSLIVSRILIVNRSLMALVIALASLLVGCTEPEPPTLSLYLAVHTGDLDQVKRHLYWETDINRADVDGNYPLHVAAHDGRVRIARALVEHGAALGASNAAGQTALRVALGNGKTQVAQMLVNEGARIDPQAMLAELVRAGVSDRDSFELLLRLGASLSQVDDAGNTLMHLAIASGHLKTVARLIALGADVNQPDGSGQRPLTLALGRARQSRGDSQDIVALLERNGAAARPSEAALSPETQRKPQ</sequence>
<dbReference type="PROSITE" id="PS51257">
    <property type="entry name" value="PROKAR_LIPOPROTEIN"/>
    <property type="match status" value="1"/>
</dbReference>
<dbReference type="Gene3D" id="1.25.40.20">
    <property type="entry name" value="Ankyrin repeat-containing domain"/>
    <property type="match status" value="2"/>
</dbReference>
<evidence type="ECO:0000256" key="3">
    <source>
        <dbReference type="PROSITE-ProRule" id="PRU00023"/>
    </source>
</evidence>
<dbReference type="PANTHER" id="PTHR24171:SF9">
    <property type="entry name" value="ANKYRIN REPEAT DOMAIN-CONTAINING PROTEIN 39"/>
    <property type="match status" value="1"/>
</dbReference>